<dbReference type="Proteomes" id="UP000749559">
    <property type="component" value="Unassembled WGS sequence"/>
</dbReference>
<sequence>MVQIVKSIYSQVVLLSYLIWGISASIDKSPPKQDNYDVKLAGDFVDKAKGRVEIYYRHLGRKVPWARICNKGWTIENARVVCRHLGYDASKTEIPIYASESIEDRTNSKEWGQGKRDYGIANFNCTGNE</sequence>
<dbReference type="InterPro" id="IPR001190">
    <property type="entry name" value="SRCR"/>
</dbReference>
<dbReference type="OrthoDB" id="10066015at2759"/>
<dbReference type="PROSITE" id="PS50287">
    <property type="entry name" value="SRCR_2"/>
    <property type="match status" value="1"/>
</dbReference>
<protein>
    <submittedName>
        <fullName evidence="2">Uncharacterized protein</fullName>
    </submittedName>
</protein>
<evidence type="ECO:0000256" key="1">
    <source>
        <dbReference type="PROSITE-ProRule" id="PRU00196"/>
    </source>
</evidence>
<reference evidence="2" key="1">
    <citation type="submission" date="2022-03" db="EMBL/GenBank/DDBJ databases">
        <authorList>
            <person name="Martin C."/>
        </authorList>
    </citation>
    <scope>NUCLEOTIDE SEQUENCE</scope>
</reference>
<dbReference type="SUPFAM" id="SSF56487">
    <property type="entry name" value="SRCR-like"/>
    <property type="match status" value="1"/>
</dbReference>
<dbReference type="Pfam" id="PF00530">
    <property type="entry name" value="SRCR"/>
    <property type="match status" value="1"/>
</dbReference>
<feature type="non-terminal residue" evidence="2">
    <location>
        <position position="1"/>
    </location>
</feature>
<dbReference type="EMBL" id="CAIIXF020000009">
    <property type="protein sequence ID" value="CAH1793575.1"/>
    <property type="molecule type" value="Genomic_DNA"/>
</dbReference>
<evidence type="ECO:0000313" key="2">
    <source>
        <dbReference type="EMBL" id="CAH1793575.1"/>
    </source>
</evidence>
<dbReference type="PANTHER" id="PTHR48071:SF18">
    <property type="entry name" value="DELETED IN MALIGNANT BRAIN TUMORS 1 PROTEIN-RELATED"/>
    <property type="match status" value="1"/>
</dbReference>
<dbReference type="InterPro" id="IPR036772">
    <property type="entry name" value="SRCR-like_dom_sf"/>
</dbReference>
<gene>
    <name evidence="2" type="ORF">OFUS_LOCUS18410</name>
</gene>
<name>A0A8J1Y788_OWEFU</name>
<dbReference type="AlphaFoldDB" id="A0A8J1Y788"/>
<accession>A0A8J1Y788</accession>
<proteinExistence type="predicted"/>
<organism evidence="2 3">
    <name type="scientific">Owenia fusiformis</name>
    <name type="common">Polychaete worm</name>
    <dbReference type="NCBI Taxonomy" id="6347"/>
    <lineage>
        <taxon>Eukaryota</taxon>
        <taxon>Metazoa</taxon>
        <taxon>Spiralia</taxon>
        <taxon>Lophotrochozoa</taxon>
        <taxon>Annelida</taxon>
        <taxon>Polychaeta</taxon>
        <taxon>Sedentaria</taxon>
        <taxon>Canalipalpata</taxon>
        <taxon>Sabellida</taxon>
        <taxon>Oweniida</taxon>
        <taxon>Oweniidae</taxon>
        <taxon>Owenia</taxon>
    </lineage>
</organism>
<dbReference type="PANTHER" id="PTHR48071">
    <property type="entry name" value="SRCR DOMAIN-CONTAINING PROTEIN"/>
    <property type="match status" value="1"/>
</dbReference>
<comment type="caution">
    <text evidence="2">The sequence shown here is derived from an EMBL/GenBank/DDBJ whole genome shotgun (WGS) entry which is preliminary data.</text>
</comment>
<dbReference type="GO" id="GO:0016020">
    <property type="term" value="C:membrane"/>
    <property type="evidence" value="ECO:0007669"/>
    <property type="project" value="InterPro"/>
</dbReference>
<dbReference type="Gene3D" id="3.10.250.10">
    <property type="entry name" value="SRCR-like domain"/>
    <property type="match status" value="1"/>
</dbReference>
<comment type="caution">
    <text evidence="1">Lacks conserved residue(s) required for the propagation of feature annotation.</text>
</comment>
<keyword evidence="3" id="KW-1185">Reference proteome</keyword>
<evidence type="ECO:0000313" key="3">
    <source>
        <dbReference type="Proteomes" id="UP000749559"/>
    </source>
</evidence>